<dbReference type="InterPro" id="IPR052184">
    <property type="entry name" value="SDR_enzymes"/>
</dbReference>
<dbReference type="Proteomes" id="UP000462435">
    <property type="component" value="Unassembled WGS sequence"/>
</dbReference>
<accession>A0A7V8JUL5</accession>
<name>A0A7V8JUL5_9BURK</name>
<dbReference type="PANTHER" id="PTHR45458">
    <property type="entry name" value="SHORT-CHAIN DEHYDROGENASE/REDUCTASE SDR"/>
    <property type="match status" value="1"/>
</dbReference>
<dbReference type="PRINTS" id="PR00081">
    <property type="entry name" value="GDHRDH"/>
</dbReference>
<dbReference type="GO" id="GO:0016616">
    <property type="term" value="F:oxidoreductase activity, acting on the CH-OH group of donors, NAD or NADP as acceptor"/>
    <property type="evidence" value="ECO:0007669"/>
    <property type="project" value="TreeGrafter"/>
</dbReference>
<evidence type="ECO:0000313" key="1">
    <source>
        <dbReference type="EMBL" id="KAF1044900.1"/>
    </source>
</evidence>
<dbReference type="InterPro" id="IPR036291">
    <property type="entry name" value="NAD(P)-bd_dom_sf"/>
</dbReference>
<gene>
    <name evidence="1" type="primary">csgA</name>
    <name evidence="1" type="ORF">GAK35_01578</name>
</gene>
<dbReference type="SUPFAM" id="SSF51735">
    <property type="entry name" value="NAD(P)-binding Rossmann-fold domains"/>
    <property type="match status" value="1"/>
</dbReference>
<dbReference type="EMBL" id="WNDX01000037">
    <property type="protein sequence ID" value="KAF1044900.1"/>
    <property type="molecule type" value="Genomic_DNA"/>
</dbReference>
<dbReference type="InterPro" id="IPR002347">
    <property type="entry name" value="SDR_fam"/>
</dbReference>
<organism evidence="1 2">
    <name type="scientific">Herbaspirillum frisingense</name>
    <dbReference type="NCBI Taxonomy" id="92645"/>
    <lineage>
        <taxon>Bacteria</taxon>
        <taxon>Pseudomonadati</taxon>
        <taxon>Pseudomonadota</taxon>
        <taxon>Betaproteobacteria</taxon>
        <taxon>Burkholderiales</taxon>
        <taxon>Oxalobacteraceae</taxon>
        <taxon>Herbaspirillum</taxon>
    </lineage>
</organism>
<protein>
    <submittedName>
        <fullName evidence="1">C-factor</fullName>
    </submittedName>
</protein>
<evidence type="ECO:0000313" key="2">
    <source>
        <dbReference type="Proteomes" id="UP000462435"/>
    </source>
</evidence>
<comment type="caution">
    <text evidence="1">The sequence shown here is derived from an EMBL/GenBank/DDBJ whole genome shotgun (WGS) entry which is preliminary data.</text>
</comment>
<dbReference type="AlphaFoldDB" id="A0A7V8JUL5"/>
<dbReference type="Gene3D" id="3.40.50.720">
    <property type="entry name" value="NAD(P)-binding Rossmann-like Domain"/>
    <property type="match status" value="1"/>
</dbReference>
<sequence length="232" mass="25629">MNQKKQQTALIVGASRGLGWGLAREYLKRGWRVTATVRDARADTPLHQLQRNYPALEIEVVDIDVADQVASLHERLQGRRFDLLYLNAGVTNDPSETIGEVSSAEFLRVMTTNALSPLRFIETFLDCVDREGLIAAMSSELGSIEHNDGGGWEVYRASKAALNMLMKSLSARAGGHRTWYVVAPGWVRTDMGGAAAPLDIDTSIPRVADALESRKGSEGLVYVNYRNEILPW</sequence>
<dbReference type="Pfam" id="PF00106">
    <property type="entry name" value="adh_short"/>
    <property type="match status" value="1"/>
</dbReference>
<dbReference type="PANTHER" id="PTHR45458:SF1">
    <property type="entry name" value="SHORT CHAIN DEHYDROGENASE"/>
    <property type="match status" value="1"/>
</dbReference>
<proteinExistence type="predicted"/>
<reference evidence="2" key="1">
    <citation type="journal article" date="2020" name="MBio">
        <title>Horizontal gene transfer to a defensive symbiont with a reduced genome amongst a multipartite beetle microbiome.</title>
        <authorList>
            <person name="Waterworth S.C."/>
            <person name="Florez L.V."/>
            <person name="Rees E.R."/>
            <person name="Hertweck C."/>
            <person name="Kaltenpoth M."/>
            <person name="Kwan J.C."/>
        </authorList>
    </citation>
    <scope>NUCLEOTIDE SEQUENCE [LARGE SCALE GENOMIC DNA]</scope>
</reference>